<evidence type="ECO:0000256" key="1">
    <source>
        <dbReference type="ARBA" id="ARBA00022669"/>
    </source>
</evidence>
<name>A0A8J2PI60_9HEXA</name>
<dbReference type="InterPro" id="IPR051940">
    <property type="entry name" value="Chitin_bind-dev_reg"/>
</dbReference>
<proteinExistence type="predicted"/>
<dbReference type="OrthoDB" id="6020543at2759"/>
<dbReference type="PANTHER" id="PTHR23301:SF0">
    <property type="entry name" value="CHITIN-BINDING TYPE-2 DOMAIN-CONTAINING PROTEIN-RELATED"/>
    <property type="match status" value="1"/>
</dbReference>
<gene>
    <name evidence="4" type="ORF">AFUS01_LOCUS40962</name>
</gene>
<dbReference type="AlphaFoldDB" id="A0A8J2PI60"/>
<dbReference type="SMART" id="SM00494">
    <property type="entry name" value="ChtBD2"/>
    <property type="match status" value="1"/>
</dbReference>
<dbReference type="PROSITE" id="PS50940">
    <property type="entry name" value="CHIT_BIND_II"/>
    <property type="match status" value="1"/>
</dbReference>
<protein>
    <recommendedName>
        <fullName evidence="3">Chitin-binding type-2 domain-containing protein</fullName>
    </recommendedName>
</protein>
<reference evidence="4" key="1">
    <citation type="submission" date="2021-06" db="EMBL/GenBank/DDBJ databases">
        <authorList>
            <person name="Hodson N. C."/>
            <person name="Mongue J. A."/>
            <person name="Jaron S. K."/>
        </authorList>
    </citation>
    <scope>NUCLEOTIDE SEQUENCE</scope>
</reference>
<sequence length="161" mass="18486">MNHGLTRENASQHIVSISGKSGKPSWVGREATDIFSRMELHTLSSTHKYISFKLIILALMLPVVLGKEFSPVAPIHDHTYLDIDIDMDMKDEIVSCSELNQPVYEHNPEDCTSYFVCSGTYYLLFQCPGGLYFNKKTIQCDYIHNTDCKEIRRIRKTRYSS</sequence>
<dbReference type="PANTHER" id="PTHR23301">
    <property type="entry name" value="CHITIN BINDING PERITROPHIN-A"/>
    <property type="match status" value="1"/>
</dbReference>
<organism evidence="4 5">
    <name type="scientific">Allacma fusca</name>
    <dbReference type="NCBI Taxonomy" id="39272"/>
    <lineage>
        <taxon>Eukaryota</taxon>
        <taxon>Metazoa</taxon>
        <taxon>Ecdysozoa</taxon>
        <taxon>Arthropoda</taxon>
        <taxon>Hexapoda</taxon>
        <taxon>Collembola</taxon>
        <taxon>Symphypleona</taxon>
        <taxon>Sminthuridae</taxon>
        <taxon>Allacma</taxon>
    </lineage>
</organism>
<accession>A0A8J2PI60</accession>
<evidence type="ECO:0000313" key="5">
    <source>
        <dbReference type="Proteomes" id="UP000708208"/>
    </source>
</evidence>
<keyword evidence="5" id="KW-1185">Reference proteome</keyword>
<dbReference type="GO" id="GO:0005576">
    <property type="term" value="C:extracellular region"/>
    <property type="evidence" value="ECO:0007669"/>
    <property type="project" value="InterPro"/>
</dbReference>
<keyword evidence="2" id="KW-1015">Disulfide bond</keyword>
<feature type="domain" description="Chitin-binding type-2" evidence="3">
    <location>
        <begin position="93"/>
        <end position="150"/>
    </location>
</feature>
<dbReference type="EMBL" id="CAJVCH010559402">
    <property type="protein sequence ID" value="CAG7831208.1"/>
    <property type="molecule type" value="Genomic_DNA"/>
</dbReference>
<evidence type="ECO:0000259" key="3">
    <source>
        <dbReference type="PROSITE" id="PS50940"/>
    </source>
</evidence>
<dbReference type="Pfam" id="PF01607">
    <property type="entry name" value="CBM_14"/>
    <property type="match status" value="1"/>
</dbReference>
<evidence type="ECO:0000256" key="2">
    <source>
        <dbReference type="ARBA" id="ARBA00023157"/>
    </source>
</evidence>
<dbReference type="GO" id="GO:0008061">
    <property type="term" value="F:chitin binding"/>
    <property type="evidence" value="ECO:0007669"/>
    <property type="project" value="UniProtKB-KW"/>
</dbReference>
<dbReference type="InterPro" id="IPR002557">
    <property type="entry name" value="Chitin-bd_dom"/>
</dbReference>
<evidence type="ECO:0000313" key="4">
    <source>
        <dbReference type="EMBL" id="CAG7831208.1"/>
    </source>
</evidence>
<keyword evidence="1" id="KW-0147">Chitin-binding</keyword>
<dbReference type="Proteomes" id="UP000708208">
    <property type="component" value="Unassembled WGS sequence"/>
</dbReference>
<comment type="caution">
    <text evidence="4">The sequence shown here is derived from an EMBL/GenBank/DDBJ whole genome shotgun (WGS) entry which is preliminary data.</text>
</comment>